<evidence type="ECO:0000313" key="4">
    <source>
        <dbReference type="Proteomes" id="UP000068196"/>
    </source>
</evidence>
<dbReference type="GO" id="GO:0019464">
    <property type="term" value="P:glycine decarboxylation via glycine cleavage system"/>
    <property type="evidence" value="ECO:0007669"/>
    <property type="project" value="InterPro"/>
</dbReference>
<dbReference type="NCBIfam" id="NF002270">
    <property type="entry name" value="PRK01202.1"/>
    <property type="match status" value="1"/>
</dbReference>
<sequence length="142" mass="16551">MRILEDRLYTENHLWVKKEKKKIVRVGITDFFSAKEIEIINVDLPEEGEEYEKDDVFGSIESIEEEFNLVMPVSGVIVSVNEKVLDDVDLLNEDPYEEGWLVKIEMANPSELEELLPAEDYELKIAEEFEEVVPEKVSEEEE</sequence>
<dbReference type="AlphaFoldDB" id="A0A0U5B7N2"/>
<accession>A0A0U5B7N2</accession>
<keyword evidence="1" id="KW-0450">Lipoyl</keyword>
<dbReference type="GO" id="GO:0009249">
    <property type="term" value="P:protein lipoylation"/>
    <property type="evidence" value="ECO:0007669"/>
    <property type="project" value="TreeGrafter"/>
</dbReference>
<dbReference type="InterPro" id="IPR000089">
    <property type="entry name" value="Biotin_lipoyl"/>
</dbReference>
<dbReference type="InterPro" id="IPR033753">
    <property type="entry name" value="GCV_H/Fam206"/>
</dbReference>
<proteinExistence type="predicted"/>
<dbReference type="STRING" id="1653476.THC_1736"/>
<dbReference type="PROSITE" id="PS50968">
    <property type="entry name" value="BIOTINYL_LIPOYL"/>
    <property type="match status" value="1"/>
</dbReference>
<dbReference type="CDD" id="cd06848">
    <property type="entry name" value="GCS_H"/>
    <property type="match status" value="1"/>
</dbReference>
<feature type="domain" description="Lipoyl-binding" evidence="2">
    <location>
        <begin position="23"/>
        <end position="105"/>
    </location>
</feature>
<dbReference type="SUPFAM" id="SSF51230">
    <property type="entry name" value="Single hybrid motif"/>
    <property type="match status" value="1"/>
</dbReference>
<dbReference type="InterPro" id="IPR011053">
    <property type="entry name" value="Single_hybrid_motif"/>
</dbReference>
<dbReference type="InterPro" id="IPR002930">
    <property type="entry name" value="GCV_H"/>
</dbReference>
<dbReference type="EMBL" id="AP014945">
    <property type="protein sequence ID" value="BAU24096.1"/>
    <property type="molecule type" value="Genomic_DNA"/>
</dbReference>
<dbReference type="KEGG" id="cthi:THC_1736"/>
<organism evidence="3 4">
    <name type="scientific">Caldimicrobium thiodismutans</name>
    <dbReference type="NCBI Taxonomy" id="1653476"/>
    <lineage>
        <taxon>Bacteria</taxon>
        <taxon>Pseudomonadati</taxon>
        <taxon>Thermodesulfobacteriota</taxon>
        <taxon>Thermodesulfobacteria</taxon>
        <taxon>Thermodesulfobacteriales</taxon>
        <taxon>Thermodesulfobacteriaceae</taxon>
        <taxon>Caldimicrobium</taxon>
    </lineage>
</organism>
<evidence type="ECO:0000259" key="2">
    <source>
        <dbReference type="PROSITE" id="PS50968"/>
    </source>
</evidence>
<evidence type="ECO:0000256" key="1">
    <source>
        <dbReference type="ARBA" id="ARBA00022823"/>
    </source>
</evidence>
<dbReference type="Pfam" id="PF01597">
    <property type="entry name" value="GCV_H"/>
    <property type="match status" value="1"/>
</dbReference>
<dbReference type="Proteomes" id="UP000068196">
    <property type="component" value="Chromosome"/>
</dbReference>
<dbReference type="OrthoDB" id="9796712at2"/>
<keyword evidence="4" id="KW-1185">Reference proteome</keyword>
<dbReference type="Gene3D" id="2.40.50.100">
    <property type="match status" value="1"/>
</dbReference>
<dbReference type="GO" id="GO:0005829">
    <property type="term" value="C:cytosol"/>
    <property type="evidence" value="ECO:0007669"/>
    <property type="project" value="TreeGrafter"/>
</dbReference>
<reference evidence="3 4" key="1">
    <citation type="journal article" date="2016" name="Int. J. Syst. Evol. Microbiol.">
        <title>Caldimicrobium thiodismutans sp. nov., a sulfur-disproportionating bacterium isolated from a hot spring, and emended description of the genus Caldimicrobium.</title>
        <authorList>
            <person name="Kojima H."/>
            <person name="Umezawa K."/>
            <person name="Fukui M."/>
        </authorList>
    </citation>
    <scope>NUCLEOTIDE SEQUENCE [LARGE SCALE GENOMIC DNA]</scope>
    <source>
        <strain evidence="3 4">TF1</strain>
    </source>
</reference>
<name>A0A0U5B7N2_9BACT</name>
<gene>
    <name evidence="3" type="ORF">THC_1736</name>
</gene>
<dbReference type="PANTHER" id="PTHR11715:SF3">
    <property type="entry name" value="GLYCINE CLEAVAGE SYSTEM H PROTEIN-RELATED"/>
    <property type="match status" value="1"/>
</dbReference>
<reference evidence="4" key="2">
    <citation type="journal article" date="2016" name="Int. J. Syst. Evol. Microbiol.">
        <title>Caldimicrobium thiodismutans sp. nov., a sulfur-disproportionating bacterium isolated from a hot spring.</title>
        <authorList>
            <person name="Kojima H."/>
            <person name="Umezawa K."/>
            <person name="Fukui M."/>
        </authorList>
    </citation>
    <scope>NUCLEOTIDE SEQUENCE [LARGE SCALE GENOMIC DNA]</scope>
    <source>
        <strain evidence="4">TF1</strain>
    </source>
</reference>
<evidence type="ECO:0000313" key="3">
    <source>
        <dbReference type="EMBL" id="BAU24096.1"/>
    </source>
</evidence>
<dbReference type="PANTHER" id="PTHR11715">
    <property type="entry name" value="GLYCINE CLEAVAGE SYSTEM H PROTEIN"/>
    <property type="match status" value="1"/>
</dbReference>
<protein>
    <submittedName>
        <fullName evidence="3">Glycine cleavage system protein H</fullName>
    </submittedName>
</protein>
<dbReference type="GO" id="GO:0005960">
    <property type="term" value="C:glycine cleavage complex"/>
    <property type="evidence" value="ECO:0007669"/>
    <property type="project" value="InterPro"/>
</dbReference>
<dbReference type="RefSeq" id="WP_068516246.1">
    <property type="nucleotide sequence ID" value="NZ_AP014945.1"/>
</dbReference>